<dbReference type="PROSITE" id="PS00523">
    <property type="entry name" value="SULFATASE_1"/>
    <property type="match status" value="1"/>
</dbReference>
<evidence type="ECO:0000256" key="3">
    <source>
        <dbReference type="ARBA" id="ARBA00022801"/>
    </source>
</evidence>
<evidence type="ECO:0000256" key="5">
    <source>
        <dbReference type="SAM" id="SignalP"/>
    </source>
</evidence>
<feature type="domain" description="Sulfatase N-terminal" evidence="6">
    <location>
        <begin position="44"/>
        <end position="379"/>
    </location>
</feature>
<dbReference type="SUPFAM" id="SSF53649">
    <property type="entry name" value="Alkaline phosphatase-like"/>
    <property type="match status" value="1"/>
</dbReference>
<keyword evidence="2 5" id="KW-0732">Signal</keyword>
<dbReference type="KEGG" id="zga:ZOBELLIA_3448"/>
<accession>G0L8I1</accession>
<keyword evidence="8" id="KW-1185">Reference proteome</keyword>
<dbReference type="Gene3D" id="3.40.720.10">
    <property type="entry name" value="Alkaline Phosphatase, subunit A"/>
    <property type="match status" value="1"/>
</dbReference>
<dbReference type="InterPro" id="IPR017850">
    <property type="entry name" value="Alkaline_phosphatase_core_sf"/>
</dbReference>
<dbReference type="CDD" id="cd16031">
    <property type="entry name" value="G6S_like"/>
    <property type="match status" value="1"/>
</dbReference>
<keyword evidence="4" id="KW-0325">Glycoprotein</keyword>
<feature type="signal peptide" evidence="5">
    <location>
        <begin position="1"/>
        <end position="22"/>
    </location>
</feature>
<reference evidence="7 8" key="2">
    <citation type="journal article" date="2012" name="Environ. Microbiol.">
        <title>Characterization of the first alginolytic operons in a marine bacterium: from their emergence in marine Flavobacteriia to their independent transfers to marine Proteobacteria and human gut Bacteroides.</title>
        <authorList>
            <person name="Thomas F."/>
            <person name="Barbeyron T."/>
            <person name="Tonon T."/>
            <person name="Genicot S."/>
            <person name="Czjzek M."/>
            <person name="Michel G."/>
        </authorList>
    </citation>
    <scope>NUCLEOTIDE SEQUENCE [LARGE SCALE GENOMIC DNA]</scope>
    <source>
        <strain evidence="8">DSM 12802 / CCUG 47099 / CIP 106680 / NCIMB 13871 / Dsij</strain>
    </source>
</reference>
<dbReference type="PANTHER" id="PTHR43108:SF8">
    <property type="entry name" value="SD21168P"/>
    <property type="match status" value="1"/>
</dbReference>
<dbReference type="HOGENOM" id="CLU_006332_9_3_10"/>
<dbReference type="InterPro" id="IPR024607">
    <property type="entry name" value="Sulfatase_CS"/>
</dbReference>
<comment type="similarity">
    <text evidence="1">Belongs to the sulfatase family.</text>
</comment>
<evidence type="ECO:0000256" key="1">
    <source>
        <dbReference type="ARBA" id="ARBA00008779"/>
    </source>
</evidence>
<reference evidence="8" key="1">
    <citation type="submission" date="2009-07" db="EMBL/GenBank/DDBJ databases">
        <title>Complete genome sequence of Zobellia galactanivorans Dsij.</title>
        <authorList>
            <consortium name="Genoscope - CEA"/>
        </authorList>
    </citation>
    <scope>NUCLEOTIDE SEQUENCE [LARGE SCALE GENOMIC DNA]</scope>
    <source>
        <strain evidence="8">DSM 12802 / CCUG 47099 / CIP 106680 / NCIMB 13871 / Dsij</strain>
    </source>
</reference>
<sequence length="505" mass="58776">MKNKFFVFAITMLLFAPNPSFGFQQPQKKKNNLNLKKLKGHAKRNVIFILTDDHRYDFMGFTGKVPWLKTPNMDKMAAEGAHMKNAFVTTSLCSPSRASILTGEYSHVHTIVDNVAPNPGNLTFFPEYLQKAGYQTSFFGKWHMGDHNDSPRPGFDHWESFAGQGDYYAPNLNINGKNIQYDKDTYVTDLLTEHAVDWLDKRDVDKPFFMYLSHKAVHAMFKPAKRHEGMYAGKKIEKPDSYTQTIGSAYKKLNWPEWVKKQRDSWHGVDYMYHGRADGTFDDLVQRYCETLMGVDESVGAVMDWLKTNGLDESTMVIYMGDNGFSWGEHGLIDKRHFYEESVKVPMLVRCPEIFEGGQTIERMVQNVDIAPTILECAGLEKPDHMPGKSFVQLLKGDENNWRDKIFYEYYFEYDFPMTPTVFGVRTDKYKYIRYNGIWDTNELYDIENDPNEIVNLIDKPELQPMIKEFANSLYDWLEDSDGMQIPLKRNVYHRIGDYEHPNQY</sequence>
<dbReference type="AlphaFoldDB" id="G0L8I1"/>
<evidence type="ECO:0000259" key="6">
    <source>
        <dbReference type="Pfam" id="PF00884"/>
    </source>
</evidence>
<organism evidence="7 8">
    <name type="scientific">Zobellia galactanivorans (strain DSM 12802 / CCUG 47099 / CIP 106680 / NCIMB 13871 / Dsij)</name>
    <dbReference type="NCBI Taxonomy" id="63186"/>
    <lineage>
        <taxon>Bacteria</taxon>
        <taxon>Pseudomonadati</taxon>
        <taxon>Bacteroidota</taxon>
        <taxon>Flavobacteriia</taxon>
        <taxon>Flavobacteriales</taxon>
        <taxon>Flavobacteriaceae</taxon>
        <taxon>Zobellia</taxon>
    </lineage>
</organism>
<evidence type="ECO:0000313" key="8">
    <source>
        <dbReference type="Proteomes" id="UP000008898"/>
    </source>
</evidence>
<dbReference type="PANTHER" id="PTHR43108">
    <property type="entry name" value="N-ACETYLGLUCOSAMINE-6-SULFATASE FAMILY MEMBER"/>
    <property type="match status" value="1"/>
</dbReference>
<dbReference type="InterPro" id="IPR000917">
    <property type="entry name" value="Sulfatase_N"/>
</dbReference>
<evidence type="ECO:0000313" key="7">
    <source>
        <dbReference type="EMBL" id="CAZ97586.1"/>
    </source>
</evidence>
<proteinExistence type="inferred from homology"/>
<keyword evidence="3 7" id="KW-0378">Hydrolase</keyword>
<dbReference type="STRING" id="63186.ZOBELLIA_3448"/>
<dbReference type="Pfam" id="PF00884">
    <property type="entry name" value="Sulfatase"/>
    <property type="match status" value="1"/>
</dbReference>
<protein>
    <submittedName>
        <fullName evidence="7">Mucin-desulfating sulfatase, family S1-11</fullName>
        <ecNumber evidence="7">3.1.6.-</ecNumber>
    </submittedName>
</protein>
<dbReference type="PATRIC" id="fig|63186.3.peg.3359"/>
<dbReference type="GO" id="GO:0016787">
    <property type="term" value="F:hydrolase activity"/>
    <property type="evidence" value="ECO:0007669"/>
    <property type="project" value="UniProtKB-KW"/>
</dbReference>
<dbReference type="RefSeq" id="WP_013994776.1">
    <property type="nucleotide sequence ID" value="NC_015844.1"/>
</dbReference>
<evidence type="ECO:0000256" key="4">
    <source>
        <dbReference type="ARBA" id="ARBA00023180"/>
    </source>
</evidence>
<feature type="chain" id="PRO_5003402779" evidence="5">
    <location>
        <begin position="23"/>
        <end position="505"/>
    </location>
</feature>
<gene>
    <name evidence="7" type="primary">mdsA3</name>
    <name evidence="7" type="ordered locus">zobellia_3448</name>
</gene>
<dbReference type="EC" id="3.1.6.-" evidence="7"/>
<name>G0L8I1_ZOBGA</name>
<dbReference type="Proteomes" id="UP000008898">
    <property type="component" value="Chromosome"/>
</dbReference>
<evidence type="ECO:0000256" key="2">
    <source>
        <dbReference type="ARBA" id="ARBA00022729"/>
    </source>
</evidence>
<dbReference type="EMBL" id="FP476056">
    <property type="protein sequence ID" value="CAZ97586.1"/>
    <property type="molecule type" value="Genomic_DNA"/>
</dbReference>